<proteinExistence type="predicted"/>
<feature type="non-terminal residue" evidence="2">
    <location>
        <position position="1"/>
    </location>
</feature>
<dbReference type="EMBL" id="JAGPXF010000002">
    <property type="protein sequence ID" value="KAH7255974.1"/>
    <property type="molecule type" value="Genomic_DNA"/>
</dbReference>
<dbReference type="OrthoDB" id="245989at2759"/>
<evidence type="ECO:0000256" key="1">
    <source>
        <dbReference type="SAM" id="Phobius"/>
    </source>
</evidence>
<feature type="transmembrane region" description="Helical" evidence="1">
    <location>
        <begin position="15"/>
        <end position="35"/>
    </location>
</feature>
<comment type="caution">
    <text evidence="2">The sequence shown here is derived from an EMBL/GenBank/DDBJ whole genome shotgun (WGS) entry which is preliminary data.</text>
</comment>
<evidence type="ECO:0000313" key="3">
    <source>
        <dbReference type="Proteomes" id="UP000813427"/>
    </source>
</evidence>
<keyword evidence="3" id="KW-1185">Reference proteome</keyword>
<organism evidence="2 3">
    <name type="scientific">Fusarium tricinctum</name>
    <dbReference type="NCBI Taxonomy" id="61284"/>
    <lineage>
        <taxon>Eukaryota</taxon>
        <taxon>Fungi</taxon>
        <taxon>Dikarya</taxon>
        <taxon>Ascomycota</taxon>
        <taxon>Pezizomycotina</taxon>
        <taxon>Sordariomycetes</taxon>
        <taxon>Hypocreomycetidae</taxon>
        <taxon>Hypocreales</taxon>
        <taxon>Nectriaceae</taxon>
        <taxon>Fusarium</taxon>
        <taxon>Fusarium tricinctum species complex</taxon>
    </lineage>
</organism>
<sequence length="59" mass="6637">ALPGFWIFLYYVSPITYLIGGVTISGLLGNLIVYLHTELAVFLPLTGKTCRVYIQLYLK</sequence>
<protein>
    <submittedName>
        <fullName evidence="2">Uncharacterized protein</fullName>
    </submittedName>
</protein>
<name>A0A8K0S2G0_9HYPO</name>
<reference evidence="2" key="1">
    <citation type="journal article" date="2021" name="Nat. Commun.">
        <title>Genetic determinants of endophytism in the Arabidopsis root mycobiome.</title>
        <authorList>
            <person name="Mesny F."/>
            <person name="Miyauchi S."/>
            <person name="Thiergart T."/>
            <person name="Pickel B."/>
            <person name="Atanasova L."/>
            <person name="Karlsson M."/>
            <person name="Huettel B."/>
            <person name="Barry K.W."/>
            <person name="Haridas S."/>
            <person name="Chen C."/>
            <person name="Bauer D."/>
            <person name="Andreopoulos W."/>
            <person name="Pangilinan J."/>
            <person name="LaButti K."/>
            <person name="Riley R."/>
            <person name="Lipzen A."/>
            <person name="Clum A."/>
            <person name="Drula E."/>
            <person name="Henrissat B."/>
            <person name="Kohler A."/>
            <person name="Grigoriev I.V."/>
            <person name="Martin F.M."/>
            <person name="Hacquard S."/>
        </authorList>
    </citation>
    <scope>NUCLEOTIDE SEQUENCE</scope>
    <source>
        <strain evidence="2">MPI-SDFR-AT-0068</strain>
    </source>
</reference>
<gene>
    <name evidence="2" type="ORF">BKA59DRAFT_392316</name>
</gene>
<keyword evidence="1" id="KW-0472">Membrane</keyword>
<evidence type="ECO:0000313" key="2">
    <source>
        <dbReference type="EMBL" id="KAH7255974.1"/>
    </source>
</evidence>
<accession>A0A8K0S2G0</accession>
<dbReference type="Proteomes" id="UP000813427">
    <property type="component" value="Unassembled WGS sequence"/>
</dbReference>
<keyword evidence="1" id="KW-1133">Transmembrane helix</keyword>
<keyword evidence="1" id="KW-0812">Transmembrane</keyword>
<dbReference type="AlphaFoldDB" id="A0A8K0S2G0"/>